<protein>
    <submittedName>
        <fullName evidence="2">Uncharacterized protein</fullName>
    </submittedName>
</protein>
<reference evidence="2" key="1">
    <citation type="submission" date="2014-11" db="EMBL/GenBank/DDBJ databases">
        <authorList>
            <person name="Amaro Gonzalez C."/>
        </authorList>
    </citation>
    <scope>NUCLEOTIDE SEQUENCE</scope>
</reference>
<organism evidence="2">
    <name type="scientific">Anguilla anguilla</name>
    <name type="common">European freshwater eel</name>
    <name type="synonym">Muraena anguilla</name>
    <dbReference type="NCBI Taxonomy" id="7936"/>
    <lineage>
        <taxon>Eukaryota</taxon>
        <taxon>Metazoa</taxon>
        <taxon>Chordata</taxon>
        <taxon>Craniata</taxon>
        <taxon>Vertebrata</taxon>
        <taxon>Euteleostomi</taxon>
        <taxon>Actinopterygii</taxon>
        <taxon>Neopterygii</taxon>
        <taxon>Teleostei</taxon>
        <taxon>Anguilliformes</taxon>
        <taxon>Anguillidae</taxon>
        <taxon>Anguilla</taxon>
    </lineage>
</organism>
<proteinExistence type="predicted"/>
<name>A0A0E9SM30_ANGAN</name>
<dbReference type="EMBL" id="GBXM01066994">
    <property type="protein sequence ID" value="JAH41583.1"/>
    <property type="molecule type" value="Transcribed_RNA"/>
</dbReference>
<feature type="region of interest" description="Disordered" evidence="1">
    <location>
        <begin position="1"/>
        <end position="27"/>
    </location>
</feature>
<evidence type="ECO:0000256" key="1">
    <source>
        <dbReference type="SAM" id="MobiDB-lite"/>
    </source>
</evidence>
<sequence>MSVHLYVHLTPHGQAEGSPGREDEAPT</sequence>
<reference evidence="2" key="2">
    <citation type="journal article" date="2015" name="Fish Shellfish Immunol.">
        <title>Early steps in the European eel (Anguilla anguilla)-Vibrio vulnificus interaction in the gills: Role of the RtxA13 toxin.</title>
        <authorList>
            <person name="Callol A."/>
            <person name="Pajuelo D."/>
            <person name="Ebbesson L."/>
            <person name="Teles M."/>
            <person name="MacKenzie S."/>
            <person name="Amaro C."/>
        </authorList>
    </citation>
    <scope>NUCLEOTIDE SEQUENCE</scope>
</reference>
<dbReference type="AlphaFoldDB" id="A0A0E9SM30"/>
<evidence type="ECO:0000313" key="2">
    <source>
        <dbReference type="EMBL" id="JAH41583.1"/>
    </source>
</evidence>
<accession>A0A0E9SM30</accession>